<proteinExistence type="predicted"/>
<dbReference type="AlphaFoldDB" id="T1HIK9"/>
<dbReference type="OMA" id="FNNYQEY"/>
<sequence>MELDEFGTYETSDQVDCDIITVGPFSNYYHYLDSFIHPTDSTFLPDLKTGRMMVQLGYRGDILSREEFYAKKRKIKETYGPPPSAFPDTRSISVNLDLPLYQLADEFSYREKPNRMKKMLTIFFVRIKTRSGNKLTSFIDYAERLKHEDLRDVFILKKRLWPKSTDLMYHNWSKNIKLINHTENIQVMYDSCDGLLFKCKEDQCIIDPDINKNNPGRFSNISRVSAPGYDQIVIFDHIMRRKF</sequence>
<dbReference type="VEuPathDB" id="VectorBase:RPRC003882"/>
<dbReference type="Proteomes" id="UP000015103">
    <property type="component" value="Unassembled WGS sequence"/>
</dbReference>
<dbReference type="GeneID" id="141454380"/>
<keyword evidence="5" id="KW-0963">Cytoplasm</keyword>
<dbReference type="InParanoid" id="T1HIK9"/>
<dbReference type="STRING" id="13249.T1HIK9"/>
<comment type="function">
    <text evidence="1">May be involved in spermatogenesis.</text>
</comment>
<dbReference type="PANTHER" id="PTHR33588:SF1">
    <property type="entry name" value="CILIA- AND FLAGELLA-ASSOCIATED PROTEIN 299"/>
    <property type="match status" value="1"/>
</dbReference>
<reference evidence="7" key="1">
    <citation type="submission" date="2015-05" db="UniProtKB">
        <authorList>
            <consortium name="EnsemblMetazoa"/>
        </authorList>
    </citation>
    <scope>IDENTIFICATION</scope>
</reference>
<dbReference type="GO" id="GO:0005737">
    <property type="term" value="C:cytoplasm"/>
    <property type="evidence" value="ECO:0007669"/>
    <property type="project" value="UniProtKB-SubCell"/>
</dbReference>
<dbReference type="GO" id="GO:0005634">
    <property type="term" value="C:nucleus"/>
    <property type="evidence" value="ECO:0007669"/>
    <property type="project" value="UniProtKB-SubCell"/>
</dbReference>
<dbReference type="EMBL" id="ACPB03007896">
    <property type="status" value="NOT_ANNOTATED_CDS"/>
    <property type="molecule type" value="Genomic_DNA"/>
</dbReference>
<keyword evidence="8" id="KW-1185">Reference proteome</keyword>
<evidence type="ECO:0000256" key="2">
    <source>
        <dbReference type="ARBA" id="ARBA00004123"/>
    </source>
</evidence>
<evidence type="ECO:0000313" key="8">
    <source>
        <dbReference type="Proteomes" id="UP000015103"/>
    </source>
</evidence>
<dbReference type="Pfam" id="PF14713">
    <property type="entry name" value="DUF4464"/>
    <property type="match status" value="1"/>
</dbReference>
<dbReference type="InterPro" id="IPR027887">
    <property type="entry name" value="DUF4464"/>
</dbReference>
<evidence type="ECO:0000313" key="7">
    <source>
        <dbReference type="EnsemblMetazoa" id="RPRC003882-PA"/>
    </source>
</evidence>
<comment type="subcellular location">
    <subcellularLocation>
        <location evidence="3">Cytoplasm</location>
    </subcellularLocation>
    <subcellularLocation>
        <location evidence="2">Nucleus</location>
    </subcellularLocation>
</comment>
<dbReference type="HOGENOM" id="CLU_070912_0_0_1"/>
<name>T1HIK9_RHOPR</name>
<dbReference type="EnsemblMetazoa" id="RPRC003882-RA">
    <property type="protein sequence ID" value="RPRC003882-PA"/>
    <property type="gene ID" value="RPRC003882"/>
</dbReference>
<protein>
    <recommendedName>
        <fullName evidence="4">Cilia- and flagella-associated protein 299</fullName>
    </recommendedName>
</protein>
<evidence type="ECO:0000256" key="1">
    <source>
        <dbReference type="ARBA" id="ARBA00003056"/>
    </source>
</evidence>
<dbReference type="FunCoup" id="T1HIK9">
    <property type="interactions" value="1"/>
</dbReference>
<dbReference type="eggNOG" id="ENOG502QSP8">
    <property type="taxonomic scope" value="Eukaryota"/>
</dbReference>
<dbReference type="RefSeq" id="XP_073984630.1">
    <property type="nucleotide sequence ID" value="XM_074128529.1"/>
</dbReference>
<evidence type="ECO:0000256" key="6">
    <source>
        <dbReference type="ARBA" id="ARBA00023242"/>
    </source>
</evidence>
<organism evidence="7 8">
    <name type="scientific">Rhodnius prolixus</name>
    <name type="common">Triatomid bug</name>
    <dbReference type="NCBI Taxonomy" id="13249"/>
    <lineage>
        <taxon>Eukaryota</taxon>
        <taxon>Metazoa</taxon>
        <taxon>Ecdysozoa</taxon>
        <taxon>Arthropoda</taxon>
        <taxon>Hexapoda</taxon>
        <taxon>Insecta</taxon>
        <taxon>Pterygota</taxon>
        <taxon>Neoptera</taxon>
        <taxon>Paraneoptera</taxon>
        <taxon>Hemiptera</taxon>
        <taxon>Heteroptera</taxon>
        <taxon>Panheteroptera</taxon>
        <taxon>Cimicomorpha</taxon>
        <taxon>Reduviidae</taxon>
        <taxon>Triatominae</taxon>
        <taxon>Rhodnius</taxon>
    </lineage>
</organism>
<dbReference type="PANTHER" id="PTHR33588">
    <property type="entry name" value="CILIA- AND FLAGELLA-ASSOCIATED PROTEIN 299"/>
    <property type="match status" value="1"/>
</dbReference>
<accession>T1HIK9</accession>
<evidence type="ECO:0000256" key="3">
    <source>
        <dbReference type="ARBA" id="ARBA00004496"/>
    </source>
</evidence>
<evidence type="ECO:0000256" key="5">
    <source>
        <dbReference type="ARBA" id="ARBA00022490"/>
    </source>
</evidence>
<keyword evidence="6" id="KW-0539">Nucleus</keyword>
<evidence type="ECO:0000256" key="4">
    <source>
        <dbReference type="ARBA" id="ARBA00021436"/>
    </source>
</evidence>